<evidence type="ECO:0000313" key="3">
    <source>
        <dbReference type="Proteomes" id="UP000184363"/>
    </source>
</evidence>
<dbReference type="EMBL" id="FRAP01000017">
    <property type="protein sequence ID" value="SHL07274.1"/>
    <property type="molecule type" value="Genomic_DNA"/>
</dbReference>
<evidence type="ECO:0000259" key="1">
    <source>
        <dbReference type="SMART" id="SM00065"/>
    </source>
</evidence>
<dbReference type="STRING" id="1848.SAMN05443637_11794"/>
<proteinExistence type="predicted"/>
<dbReference type="InterPro" id="IPR003018">
    <property type="entry name" value="GAF"/>
</dbReference>
<dbReference type="SUPFAM" id="SSF55781">
    <property type="entry name" value="GAF domain-like"/>
    <property type="match status" value="1"/>
</dbReference>
<dbReference type="Pfam" id="PF01590">
    <property type="entry name" value="GAF"/>
    <property type="match status" value="1"/>
</dbReference>
<evidence type="ECO:0000313" key="2">
    <source>
        <dbReference type="EMBL" id="SHL07274.1"/>
    </source>
</evidence>
<reference evidence="2 3" key="1">
    <citation type="submission" date="2016-11" db="EMBL/GenBank/DDBJ databases">
        <authorList>
            <person name="Jaros S."/>
            <person name="Januszkiewicz K."/>
            <person name="Wedrychowicz H."/>
        </authorList>
    </citation>
    <scope>NUCLEOTIDE SEQUENCE [LARGE SCALE GENOMIC DNA]</scope>
    <source>
        <strain evidence="2 3">DSM 43832</strain>
    </source>
</reference>
<dbReference type="AlphaFoldDB" id="A0A1M6XMS8"/>
<protein>
    <submittedName>
        <fullName evidence="2">GAF domain-containing protein</fullName>
    </submittedName>
</protein>
<organism evidence="2 3">
    <name type="scientific">Pseudonocardia thermophila</name>
    <dbReference type="NCBI Taxonomy" id="1848"/>
    <lineage>
        <taxon>Bacteria</taxon>
        <taxon>Bacillati</taxon>
        <taxon>Actinomycetota</taxon>
        <taxon>Actinomycetes</taxon>
        <taxon>Pseudonocardiales</taxon>
        <taxon>Pseudonocardiaceae</taxon>
        <taxon>Pseudonocardia</taxon>
    </lineage>
</organism>
<dbReference type="SMART" id="SM00065">
    <property type="entry name" value="GAF"/>
    <property type="match status" value="1"/>
</dbReference>
<keyword evidence="3" id="KW-1185">Reference proteome</keyword>
<dbReference type="Gene3D" id="3.30.450.40">
    <property type="match status" value="1"/>
</dbReference>
<dbReference type="InterPro" id="IPR029016">
    <property type="entry name" value="GAF-like_dom_sf"/>
</dbReference>
<name>A0A1M6XMS8_PSETH</name>
<sequence length="196" mass="21119">MGMAPRRSPVAASPAHAWLRTHLGTQVDVALRDLLRSMTETLAIASANAATLRALSSDGEWLFPVAAHHPDPRMKTAMTEIMEVTAHRAESGLWRPILDGRAAARFRLATDGDGRAAASAAQRRFLDRYPVSAVLGMALRVDGETVGVASLVEFAAGRDHTDDDEALLAEFVAHAAPVVQLLRAGGLPRWVDRPWS</sequence>
<accession>A0A1M6XMS8</accession>
<dbReference type="Proteomes" id="UP000184363">
    <property type="component" value="Unassembled WGS sequence"/>
</dbReference>
<gene>
    <name evidence="2" type="ORF">SAMN05443637_11794</name>
</gene>
<feature type="domain" description="GAF" evidence="1">
    <location>
        <begin position="26"/>
        <end position="189"/>
    </location>
</feature>